<evidence type="ECO:0000256" key="1">
    <source>
        <dbReference type="ARBA" id="ARBA00022729"/>
    </source>
</evidence>
<dbReference type="InterPro" id="IPR051477">
    <property type="entry name" value="Expansin_CellWall"/>
</dbReference>
<evidence type="ECO:0000256" key="2">
    <source>
        <dbReference type="SAM" id="SignalP"/>
    </source>
</evidence>
<dbReference type="InterPro" id="IPR036908">
    <property type="entry name" value="RlpA-like_sf"/>
</dbReference>
<sequence>MLHRAFSTIVLVAAYIGVAAAFSGDATWFHTGLGACGRHNVDSDHIVALSPAQYANGAHCGQRITVHANGKTVDATVVDLCPSCASGSIDLSPSAFQQLANLDVGRLHNVNWNFI</sequence>
<keyword evidence="5" id="KW-1185">Reference proteome</keyword>
<feature type="chain" id="PRO_5043485918" description="RlpA-like protein double-psi beta-barrel domain-containing protein" evidence="2">
    <location>
        <begin position="22"/>
        <end position="115"/>
    </location>
</feature>
<dbReference type="SUPFAM" id="SSF50685">
    <property type="entry name" value="Barwin-like endoglucanases"/>
    <property type="match status" value="1"/>
</dbReference>
<dbReference type="CDD" id="cd22191">
    <property type="entry name" value="DPBB_RlpA_EXP_N-like"/>
    <property type="match status" value="1"/>
</dbReference>
<organism evidence="4 5">
    <name type="scientific">Cerrena zonata</name>
    <dbReference type="NCBI Taxonomy" id="2478898"/>
    <lineage>
        <taxon>Eukaryota</taxon>
        <taxon>Fungi</taxon>
        <taxon>Dikarya</taxon>
        <taxon>Basidiomycota</taxon>
        <taxon>Agaricomycotina</taxon>
        <taxon>Agaricomycetes</taxon>
        <taxon>Polyporales</taxon>
        <taxon>Cerrenaceae</taxon>
        <taxon>Cerrena</taxon>
    </lineage>
</organism>
<dbReference type="PANTHER" id="PTHR31836:SF28">
    <property type="entry name" value="SRCR DOMAIN-CONTAINING PROTEIN-RELATED"/>
    <property type="match status" value="1"/>
</dbReference>
<dbReference type="PANTHER" id="PTHR31836">
    <property type="match status" value="1"/>
</dbReference>
<keyword evidence="1 2" id="KW-0732">Signal</keyword>
<dbReference type="InterPro" id="IPR009009">
    <property type="entry name" value="RlpA-like_DPBB"/>
</dbReference>
<gene>
    <name evidence="4" type="ORF">QCA50_011332</name>
</gene>
<evidence type="ECO:0000313" key="4">
    <source>
        <dbReference type="EMBL" id="KAK7685468.1"/>
    </source>
</evidence>
<accession>A0AAW0FWP6</accession>
<feature type="domain" description="RlpA-like protein double-psi beta-barrel" evidence="3">
    <location>
        <begin position="23"/>
        <end position="106"/>
    </location>
</feature>
<protein>
    <recommendedName>
        <fullName evidence="3">RlpA-like protein double-psi beta-barrel domain-containing protein</fullName>
    </recommendedName>
</protein>
<feature type="signal peptide" evidence="2">
    <location>
        <begin position="1"/>
        <end position="21"/>
    </location>
</feature>
<comment type="caution">
    <text evidence="4">The sequence shown here is derived from an EMBL/GenBank/DDBJ whole genome shotgun (WGS) entry which is preliminary data.</text>
</comment>
<name>A0AAW0FWP6_9APHY</name>
<dbReference type="Pfam" id="PF03330">
    <property type="entry name" value="DPBB_1"/>
    <property type="match status" value="1"/>
</dbReference>
<reference evidence="4 5" key="1">
    <citation type="submission" date="2022-09" db="EMBL/GenBank/DDBJ databases">
        <authorList>
            <person name="Palmer J.M."/>
        </authorList>
    </citation>
    <scope>NUCLEOTIDE SEQUENCE [LARGE SCALE GENOMIC DNA]</scope>
    <source>
        <strain evidence="4 5">DSM 7382</strain>
    </source>
</reference>
<dbReference type="AlphaFoldDB" id="A0AAW0FWP6"/>
<evidence type="ECO:0000259" key="3">
    <source>
        <dbReference type="Pfam" id="PF03330"/>
    </source>
</evidence>
<dbReference type="EMBL" id="JASBNA010000020">
    <property type="protein sequence ID" value="KAK7685468.1"/>
    <property type="molecule type" value="Genomic_DNA"/>
</dbReference>
<proteinExistence type="predicted"/>
<evidence type="ECO:0000313" key="5">
    <source>
        <dbReference type="Proteomes" id="UP001385951"/>
    </source>
</evidence>
<dbReference type="Proteomes" id="UP001385951">
    <property type="component" value="Unassembled WGS sequence"/>
</dbReference>
<dbReference type="Gene3D" id="2.40.40.10">
    <property type="entry name" value="RlpA-like domain"/>
    <property type="match status" value="1"/>
</dbReference>